<evidence type="ECO:0000256" key="2">
    <source>
        <dbReference type="ARBA" id="ARBA00022857"/>
    </source>
</evidence>
<dbReference type="SMART" id="SM00822">
    <property type="entry name" value="PKS_KR"/>
    <property type="match status" value="1"/>
</dbReference>
<accession>A0A1N6J2J6</accession>
<gene>
    <name evidence="11" type="ORF">SAMN05444165_2728</name>
</gene>
<organism evidence="11 12">
    <name type="scientific">Paraburkholderia phenazinium</name>
    <dbReference type="NCBI Taxonomy" id="60549"/>
    <lineage>
        <taxon>Bacteria</taxon>
        <taxon>Pseudomonadati</taxon>
        <taxon>Pseudomonadota</taxon>
        <taxon>Betaproteobacteria</taxon>
        <taxon>Burkholderiales</taxon>
        <taxon>Burkholderiaceae</taxon>
        <taxon>Paraburkholderia</taxon>
    </lineage>
</organism>
<evidence type="ECO:0000313" key="12">
    <source>
        <dbReference type="Proteomes" id="UP000185151"/>
    </source>
</evidence>
<protein>
    <recommendedName>
        <fullName evidence="9">L-rhamnose 1-dehydrogenase (NAD(P)(+))</fullName>
        <ecNumber evidence="8">1.1.1.378</ecNumber>
    </recommendedName>
</protein>
<dbReference type="PANTHER" id="PTHR42760">
    <property type="entry name" value="SHORT-CHAIN DEHYDROGENASES/REDUCTASES FAMILY MEMBER"/>
    <property type="match status" value="1"/>
</dbReference>
<evidence type="ECO:0000313" key="11">
    <source>
        <dbReference type="EMBL" id="SIO38481.1"/>
    </source>
</evidence>
<dbReference type="EMBL" id="FSRU01000001">
    <property type="protein sequence ID" value="SIO38481.1"/>
    <property type="molecule type" value="Genomic_DNA"/>
</dbReference>
<dbReference type="PRINTS" id="PR00081">
    <property type="entry name" value="GDHRDH"/>
</dbReference>
<dbReference type="InterPro" id="IPR057326">
    <property type="entry name" value="KR_dom"/>
</dbReference>
<evidence type="ECO:0000256" key="3">
    <source>
        <dbReference type="ARBA" id="ARBA00023002"/>
    </source>
</evidence>
<dbReference type="Proteomes" id="UP000185151">
    <property type="component" value="Unassembled WGS sequence"/>
</dbReference>
<dbReference type="FunFam" id="3.40.50.720:FF:000417">
    <property type="entry name" value="Glucose 1-dehydrogenase, putative"/>
    <property type="match status" value="1"/>
</dbReference>
<evidence type="ECO:0000256" key="7">
    <source>
        <dbReference type="ARBA" id="ARBA00060619"/>
    </source>
</evidence>
<comment type="pathway">
    <text evidence="7">Carbohydrate degradation; L-rhamnose degradation.</text>
</comment>
<dbReference type="GO" id="GO:0019301">
    <property type="term" value="P:rhamnose catabolic process"/>
    <property type="evidence" value="ECO:0007669"/>
    <property type="project" value="UniProtKB-ARBA"/>
</dbReference>
<dbReference type="EC" id="1.1.1.378" evidence="8"/>
<evidence type="ECO:0000259" key="10">
    <source>
        <dbReference type="SMART" id="SM00822"/>
    </source>
</evidence>
<feature type="domain" description="Ketoreductase" evidence="10">
    <location>
        <begin position="6"/>
        <end position="199"/>
    </location>
</feature>
<evidence type="ECO:0000256" key="9">
    <source>
        <dbReference type="ARBA" id="ARBA00068170"/>
    </source>
</evidence>
<name>A0A1N6J2J6_9BURK</name>
<sequence>MLLKDKVVVVTGGSRGIGRAIALACARHGAHVALNYWSNPLLPGQLDHQIDSLLDEIRATGREAIAVPGDIARPETAVDLVARAVDAFGRVDVLASNAGICPFHAFLDLPSELLQRTMEVNLHGAFHVAQAVAKQMVRQGGGGAIVATSSISALVGGALQTHYTPTKAGVHALMQSCAVALGPHRIRCNSVLPGTIRTEINEADLSESDKRAYFEQRIPLGRLGEPDDVADSAAEIDVLKVVHVEAIHDAWTSPTEVDWLQALADDPLSSGKPEGIVAGVDLLREDARALLADAVAHRNVRGIRQVLNLARRSQV</sequence>
<evidence type="ECO:0000256" key="1">
    <source>
        <dbReference type="ARBA" id="ARBA00006484"/>
    </source>
</evidence>
<dbReference type="PANTHER" id="PTHR42760:SF83">
    <property type="entry name" value="(3R)-3-HYDROXYACYL-COA DEHYDROGENASE"/>
    <property type="match status" value="1"/>
</dbReference>
<reference evidence="11 12" key="1">
    <citation type="submission" date="2016-11" db="EMBL/GenBank/DDBJ databases">
        <authorList>
            <person name="Jaros S."/>
            <person name="Januszkiewicz K."/>
            <person name="Wedrychowicz H."/>
        </authorList>
    </citation>
    <scope>NUCLEOTIDE SEQUENCE [LARGE SCALE GENOMIC DNA]</scope>
    <source>
        <strain evidence="11 12">GAS95</strain>
    </source>
</reference>
<evidence type="ECO:0000256" key="6">
    <source>
        <dbReference type="ARBA" id="ARBA00052619"/>
    </source>
</evidence>
<keyword evidence="3" id="KW-0560">Oxidoreductase</keyword>
<proteinExistence type="inferred from homology"/>
<comment type="catalytic activity">
    <reaction evidence="5">
        <text>L-rhamnofuranose + NADP(+) = L-rhamnono-1,4-lactone + NADPH + H(+)</text>
        <dbReference type="Rhea" id="RHEA:42668"/>
        <dbReference type="ChEBI" id="CHEBI:15378"/>
        <dbReference type="ChEBI" id="CHEBI:16935"/>
        <dbReference type="ChEBI" id="CHEBI:17937"/>
        <dbReference type="ChEBI" id="CHEBI:57783"/>
        <dbReference type="ChEBI" id="CHEBI:58349"/>
        <dbReference type="EC" id="1.1.1.378"/>
    </reaction>
    <physiologicalReaction direction="left-to-right" evidence="5">
        <dbReference type="Rhea" id="RHEA:42669"/>
    </physiologicalReaction>
</comment>
<comment type="similarity">
    <text evidence="1">Belongs to the short-chain dehydrogenases/reductases (SDR) family.</text>
</comment>
<keyword evidence="4" id="KW-0684">Rhamnose metabolism</keyword>
<evidence type="ECO:0000256" key="5">
    <source>
        <dbReference type="ARBA" id="ARBA00050510"/>
    </source>
</evidence>
<dbReference type="AlphaFoldDB" id="A0A1N6J2J6"/>
<dbReference type="GO" id="GO:0006633">
    <property type="term" value="P:fatty acid biosynthetic process"/>
    <property type="evidence" value="ECO:0007669"/>
    <property type="project" value="TreeGrafter"/>
</dbReference>
<dbReference type="Pfam" id="PF13561">
    <property type="entry name" value="adh_short_C2"/>
    <property type="match status" value="1"/>
</dbReference>
<dbReference type="CDD" id="cd05233">
    <property type="entry name" value="SDR_c"/>
    <property type="match status" value="1"/>
</dbReference>
<dbReference type="PRINTS" id="PR00080">
    <property type="entry name" value="SDRFAMILY"/>
</dbReference>
<dbReference type="InterPro" id="IPR002347">
    <property type="entry name" value="SDR_fam"/>
</dbReference>
<keyword evidence="2" id="KW-0521">NADP</keyword>
<comment type="catalytic activity">
    <reaction evidence="6">
        <text>L-rhamnofuranose + NAD(+) = L-rhamnono-1,4-lactone + NADH + H(+)</text>
        <dbReference type="Rhea" id="RHEA:12649"/>
        <dbReference type="ChEBI" id="CHEBI:15378"/>
        <dbReference type="ChEBI" id="CHEBI:16935"/>
        <dbReference type="ChEBI" id="CHEBI:17937"/>
        <dbReference type="ChEBI" id="CHEBI:57540"/>
        <dbReference type="ChEBI" id="CHEBI:57945"/>
        <dbReference type="EC" id="1.1.1.378"/>
    </reaction>
    <physiologicalReaction direction="left-to-right" evidence="6">
        <dbReference type="Rhea" id="RHEA:12650"/>
    </physiologicalReaction>
</comment>
<dbReference type="Gene3D" id="3.40.50.720">
    <property type="entry name" value="NAD(P)-binding Rossmann-like Domain"/>
    <property type="match status" value="1"/>
</dbReference>
<keyword evidence="12" id="KW-1185">Reference proteome</keyword>
<dbReference type="SUPFAM" id="SSF51735">
    <property type="entry name" value="NAD(P)-binding Rossmann-fold domains"/>
    <property type="match status" value="1"/>
</dbReference>
<evidence type="ECO:0000256" key="8">
    <source>
        <dbReference type="ARBA" id="ARBA00067020"/>
    </source>
</evidence>
<dbReference type="GO" id="GO:0016616">
    <property type="term" value="F:oxidoreductase activity, acting on the CH-OH group of donors, NAD or NADP as acceptor"/>
    <property type="evidence" value="ECO:0007669"/>
    <property type="project" value="TreeGrafter"/>
</dbReference>
<dbReference type="InterPro" id="IPR036291">
    <property type="entry name" value="NAD(P)-bd_dom_sf"/>
</dbReference>
<evidence type="ECO:0000256" key="4">
    <source>
        <dbReference type="ARBA" id="ARBA00023308"/>
    </source>
</evidence>
<dbReference type="GO" id="GO:0048038">
    <property type="term" value="F:quinone binding"/>
    <property type="evidence" value="ECO:0007669"/>
    <property type="project" value="TreeGrafter"/>
</dbReference>